<dbReference type="SUPFAM" id="SSF56954">
    <property type="entry name" value="Outer membrane efflux proteins (OEP)"/>
    <property type="match status" value="1"/>
</dbReference>
<name>A0ABY4A3Q8_9BURK</name>
<reference evidence="3 4" key="1">
    <citation type="submission" date="2020-10" db="EMBL/GenBank/DDBJ databases">
        <title>Genome analysis of Massilia species.</title>
        <authorList>
            <person name="Jung D.-H."/>
        </authorList>
    </citation>
    <scope>NUCLEOTIDE SEQUENCE [LARGE SCALE GENOMIC DNA]</scope>
    <source>
        <strain evidence="4">sipir</strain>
    </source>
</reference>
<dbReference type="InterPro" id="IPR010131">
    <property type="entry name" value="MdtP/NodT-like"/>
</dbReference>
<dbReference type="Pfam" id="PF02321">
    <property type="entry name" value="OEP"/>
    <property type="match status" value="2"/>
</dbReference>
<evidence type="ECO:0000256" key="1">
    <source>
        <dbReference type="ARBA" id="ARBA00007613"/>
    </source>
</evidence>
<keyword evidence="4" id="KW-1185">Reference proteome</keyword>
<organism evidence="3 4">
    <name type="scientific">Massilia violaceinigra</name>
    <dbReference type="NCBI Taxonomy" id="2045208"/>
    <lineage>
        <taxon>Bacteria</taxon>
        <taxon>Pseudomonadati</taxon>
        <taxon>Pseudomonadota</taxon>
        <taxon>Betaproteobacteria</taxon>
        <taxon>Burkholderiales</taxon>
        <taxon>Oxalobacteraceae</taxon>
        <taxon>Telluria group</taxon>
        <taxon>Massilia</taxon>
    </lineage>
</organism>
<evidence type="ECO:0000313" key="4">
    <source>
        <dbReference type="Proteomes" id="UP000831532"/>
    </source>
</evidence>
<feature type="chain" id="PRO_5046879284" evidence="2">
    <location>
        <begin position="23"/>
        <end position="439"/>
    </location>
</feature>
<protein>
    <submittedName>
        <fullName evidence="3">TolC family protein</fullName>
    </submittedName>
</protein>
<dbReference type="Proteomes" id="UP000831532">
    <property type="component" value="Chromosome"/>
</dbReference>
<dbReference type="PANTHER" id="PTHR30203">
    <property type="entry name" value="OUTER MEMBRANE CATION EFFLUX PROTEIN"/>
    <property type="match status" value="1"/>
</dbReference>
<evidence type="ECO:0000256" key="2">
    <source>
        <dbReference type="SAM" id="SignalP"/>
    </source>
</evidence>
<dbReference type="Gene3D" id="1.20.1600.10">
    <property type="entry name" value="Outer membrane efflux proteins (OEP)"/>
    <property type="match status" value="1"/>
</dbReference>
<feature type="signal peptide" evidence="2">
    <location>
        <begin position="1"/>
        <end position="22"/>
    </location>
</feature>
<evidence type="ECO:0000313" key="3">
    <source>
        <dbReference type="EMBL" id="UOD29277.1"/>
    </source>
</evidence>
<sequence>MRFHSVPLGLAVLLLQPFSLYAQPAPAPLSDPAFIAGSPTVAPMLTLAGAIERAFQHNPGLRAARRDIDIASSQRMQAGKIPNPEVSYLREGQQKDRRTTTVQLNQEIELGGKRGARIASADRELDIATADVATYRATLRADVVTAFFDVLAAQERLTLAQASQELSQRVTGAASRRVTAGKISPVEETRARVAEASTKIELSQAANELALARQRLGATWGNKLGSAETLEAPQGLIGAHPTTAELLAHLPGSPQLARARLEIERQRALTDVERSRRIPNLTLSIGSKRDEQVGVRQTIVGLSVPFPLFDRNQGNILSALRRADKARDELVVAETSLSVELTQASLRLDSARGELVVLRNEILPGAQSAYEAATKGFELGKFNFLDVLDAQRTLNQAKSQYIRALAESHRAAADIERVVGNVEQHGRLINPTVSNQEQK</sequence>
<dbReference type="RefSeq" id="WP_243490506.1">
    <property type="nucleotide sequence ID" value="NZ_CP063361.1"/>
</dbReference>
<dbReference type="InterPro" id="IPR003423">
    <property type="entry name" value="OMP_efflux"/>
</dbReference>
<comment type="similarity">
    <text evidence="1">Belongs to the outer membrane factor (OMF) (TC 1.B.17) family.</text>
</comment>
<dbReference type="EMBL" id="CP063361">
    <property type="protein sequence ID" value="UOD29277.1"/>
    <property type="molecule type" value="Genomic_DNA"/>
</dbReference>
<dbReference type="PANTHER" id="PTHR30203:SF24">
    <property type="entry name" value="BLR4935 PROTEIN"/>
    <property type="match status" value="1"/>
</dbReference>
<gene>
    <name evidence="3" type="ORF">INH39_28340</name>
</gene>
<keyword evidence="2" id="KW-0732">Signal</keyword>
<accession>A0ABY4A3Q8</accession>
<proteinExistence type="inferred from homology"/>